<dbReference type="AlphaFoldDB" id="A0AAE1I328"/>
<comment type="caution">
    <text evidence="1">The sequence shown here is derived from an EMBL/GenBank/DDBJ whole genome shotgun (WGS) entry which is preliminary data.</text>
</comment>
<proteinExistence type="predicted"/>
<sequence length="141" mass="15789">MAFFDLLNAPSARKPSYMKGSELPLFVPLKMEKIEPATTVNGLTTKIEAVMGNSEIFFYLSGDYHKTIVGHDGVSNLMGLVDARQNPFCFSIKTRNNNFGVRFLLFDAELVLQCRNKGRLTMNQLPALVRSEIDIDGNDKI</sequence>
<accession>A0AAE1I328</accession>
<evidence type="ECO:0000313" key="2">
    <source>
        <dbReference type="Proteomes" id="UP001219518"/>
    </source>
</evidence>
<feature type="non-terminal residue" evidence="1">
    <location>
        <position position="141"/>
    </location>
</feature>
<evidence type="ECO:0000313" key="1">
    <source>
        <dbReference type="EMBL" id="KAK3932333.1"/>
    </source>
</evidence>
<dbReference type="EMBL" id="JAHWGI010001435">
    <property type="protein sequence ID" value="KAK3932333.1"/>
    <property type="molecule type" value="Genomic_DNA"/>
</dbReference>
<gene>
    <name evidence="1" type="ORF">KUF71_012406</name>
</gene>
<protein>
    <submittedName>
        <fullName evidence="1">Ribosome biogenesis protein bop1-A</fullName>
    </submittedName>
</protein>
<reference evidence="1" key="1">
    <citation type="submission" date="2021-07" db="EMBL/GenBank/DDBJ databases">
        <authorList>
            <person name="Catto M.A."/>
            <person name="Jacobson A."/>
            <person name="Kennedy G."/>
            <person name="Labadie P."/>
            <person name="Hunt B.G."/>
            <person name="Srinivasan R."/>
        </authorList>
    </citation>
    <scope>NUCLEOTIDE SEQUENCE</scope>
    <source>
        <strain evidence="1">PL_HMW_Pooled</strain>
        <tissue evidence="1">Head</tissue>
    </source>
</reference>
<keyword evidence="2" id="KW-1185">Reference proteome</keyword>
<dbReference type="Proteomes" id="UP001219518">
    <property type="component" value="Unassembled WGS sequence"/>
</dbReference>
<name>A0AAE1I328_9NEOP</name>
<reference evidence="1" key="2">
    <citation type="journal article" date="2023" name="BMC Genomics">
        <title>Pest status, molecular evolution, and epigenetic factors derived from the genome assembly of Frankliniella fusca, a thysanopteran phytovirus vector.</title>
        <authorList>
            <person name="Catto M.A."/>
            <person name="Labadie P.E."/>
            <person name="Jacobson A.L."/>
            <person name="Kennedy G.G."/>
            <person name="Srinivasan R."/>
            <person name="Hunt B.G."/>
        </authorList>
    </citation>
    <scope>NUCLEOTIDE SEQUENCE</scope>
    <source>
        <strain evidence="1">PL_HMW_Pooled</strain>
    </source>
</reference>
<organism evidence="1 2">
    <name type="scientific">Frankliniella fusca</name>
    <dbReference type="NCBI Taxonomy" id="407009"/>
    <lineage>
        <taxon>Eukaryota</taxon>
        <taxon>Metazoa</taxon>
        <taxon>Ecdysozoa</taxon>
        <taxon>Arthropoda</taxon>
        <taxon>Hexapoda</taxon>
        <taxon>Insecta</taxon>
        <taxon>Pterygota</taxon>
        <taxon>Neoptera</taxon>
        <taxon>Paraneoptera</taxon>
        <taxon>Thysanoptera</taxon>
        <taxon>Terebrantia</taxon>
        <taxon>Thripoidea</taxon>
        <taxon>Thripidae</taxon>
        <taxon>Frankliniella</taxon>
    </lineage>
</organism>